<proteinExistence type="predicted"/>
<accession>A0A433PKS0</accession>
<evidence type="ECO:0000313" key="2">
    <source>
        <dbReference type="Proteomes" id="UP000274822"/>
    </source>
</evidence>
<gene>
    <name evidence="1" type="ORF">BC938DRAFT_476060</name>
</gene>
<keyword evidence="2" id="KW-1185">Reference proteome</keyword>
<dbReference type="AlphaFoldDB" id="A0A433PKS0"/>
<evidence type="ECO:0000313" key="1">
    <source>
        <dbReference type="EMBL" id="RUS18138.1"/>
    </source>
</evidence>
<dbReference type="Proteomes" id="UP000274822">
    <property type="component" value="Unassembled WGS sequence"/>
</dbReference>
<organism evidence="1 2">
    <name type="scientific">Jimgerdemannia flammicorona</name>
    <dbReference type="NCBI Taxonomy" id="994334"/>
    <lineage>
        <taxon>Eukaryota</taxon>
        <taxon>Fungi</taxon>
        <taxon>Fungi incertae sedis</taxon>
        <taxon>Mucoromycota</taxon>
        <taxon>Mucoromycotina</taxon>
        <taxon>Endogonomycetes</taxon>
        <taxon>Endogonales</taxon>
        <taxon>Endogonaceae</taxon>
        <taxon>Jimgerdemannia</taxon>
    </lineage>
</organism>
<dbReference type="EMBL" id="RBNJ01022498">
    <property type="protein sequence ID" value="RUS18138.1"/>
    <property type="molecule type" value="Genomic_DNA"/>
</dbReference>
<name>A0A433PKS0_9FUNG</name>
<comment type="caution">
    <text evidence="1">The sequence shown here is derived from an EMBL/GenBank/DDBJ whole genome shotgun (WGS) entry which is preliminary data.</text>
</comment>
<reference evidence="1 2" key="1">
    <citation type="journal article" date="2018" name="New Phytol.">
        <title>Phylogenomics of Endogonaceae and evolution of mycorrhizas within Mucoromycota.</title>
        <authorList>
            <person name="Chang Y."/>
            <person name="Desiro A."/>
            <person name="Na H."/>
            <person name="Sandor L."/>
            <person name="Lipzen A."/>
            <person name="Clum A."/>
            <person name="Barry K."/>
            <person name="Grigoriev I.V."/>
            <person name="Martin F.M."/>
            <person name="Stajich J.E."/>
            <person name="Smith M.E."/>
            <person name="Bonito G."/>
            <person name="Spatafora J.W."/>
        </authorList>
    </citation>
    <scope>NUCLEOTIDE SEQUENCE [LARGE SCALE GENOMIC DNA]</scope>
    <source>
        <strain evidence="1 2">AD002</strain>
    </source>
</reference>
<protein>
    <submittedName>
        <fullName evidence="1">Uncharacterized protein</fullName>
    </submittedName>
</protein>
<sequence>MNWVLVIAGARAINKLPRLKTQSATLQTKGHLPSHWTRQNSRTFQKRDMQTKKAVVKNGYAESEWTEAKNVTDLTFTNLGSEPRQHPLDPMHVVH</sequence>